<keyword evidence="3" id="KW-1185">Reference proteome</keyword>
<evidence type="ECO:0000259" key="1">
    <source>
        <dbReference type="PROSITE" id="PS50013"/>
    </source>
</evidence>
<sequence>MSISPIFNVDDLIPYRGTFEPPVVHAGASTVRVPNSSIPVPPRISQLVDQVEDVLEDEITCSSPGGFQHYLVKWSGCPVSDATWITAEELQRLAPELRDQYHH</sequence>
<accession>A0A7J0G3F0</accession>
<dbReference type="InterPro" id="IPR023780">
    <property type="entry name" value="Chromo_domain"/>
</dbReference>
<organism evidence="2 3">
    <name type="scientific">Actinidia rufa</name>
    <dbReference type="NCBI Taxonomy" id="165716"/>
    <lineage>
        <taxon>Eukaryota</taxon>
        <taxon>Viridiplantae</taxon>
        <taxon>Streptophyta</taxon>
        <taxon>Embryophyta</taxon>
        <taxon>Tracheophyta</taxon>
        <taxon>Spermatophyta</taxon>
        <taxon>Magnoliopsida</taxon>
        <taxon>eudicotyledons</taxon>
        <taxon>Gunneridae</taxon>
        <taxon>Pentapetalae</taxon>
        <taxon>asterids</taxon>
        <taxon>Ericales</taxon>
        <taxon>Actinidiaceae</taxon>
        <taxon>Actinidia</taxon>
    </lineage>
</organism>
<protein>
    <recommendedName>
        <fullName evidence="1">Chromo domain-containing protein</fullName>
    </recommendedName>
</protein>
<dbReference type="InterPro" id="IPR000953">
    <property type="entry name" value="Chromo/chromo_shadow_dom"/>
</dbReference>
<dbReference type="Gene3D" id="2.40.50.40">
    <property type="match status" value="1"/>
</dbReference>
<comment type="caution">
    <text evidence="2">The sequence shown here is derived from an EMBL/GenBank/DDBJ whole genome shotgun (WGS) entry which is preliminary data.</text>
</comment>
<gene>
    <name evidence="2" type="ORF">Acr_17g0008860</name>
</gene>
<dbReference type="Proteomes" id="UP000585474">
    <property type="component" value="Unassembled WGS sequence"/>
</dbReference>
<feature type="domain" description="Chromo" evidence="1">
    <location>
        <begin position="49"/>
        <end position="103"/>
    </location>
</feature>
<dbReference type="EMBL" id="BJWL01000017">
    <property type="protein sequence ID" value="GFZ05314.1"/>
    <property type="molecule type" value="Genomic_DNA"/>
</dbReference>
<dbReference type="InterPro" id="IPR016197">
    <property type="entry name" value="Chromo-like_dom_sf"/>
</dbReference>
<proteinExistence type="predicted"/>
<reference evidence="2 3" key="1">
    <citation type="submission" date="2019-07" db="EMBL/GenBank/DDBJ databases">
        <title>De Novo Assembly of kiwifruit Actinidia rufa.</title>
        <authorList>
            <person name="Sugita-Konishi S."/>
            <person name="Sato K."/>
            <person name="Mori E."/>
            <person name="Abe Y."/>
            <person name="Kisaki G."/>
            <person name="Hamano K."/>
            <person name="Suezawa K."/>
            <person name="Otani M."/>
            <person name="Fukuda T."/>
            <person name="Manabe T."/>
            <person name="Gomi K."/>
            <person name="Tabuchi M."/>
            <person name="Akimitsu K."/>
            <person name="Kataoka I."/>
        </authorList>
    </citation>
    <scope>NUCLEOTIDE SEQUENCE [LARGE SCALE GENOMIC DNA]</scope>
    <source>
        <strain evidence="3">cv. Fuchu</strain>
    </source>
</reference>
<dbReference type="OrthoDB" id="1648721at2759"/>
<name>A0A7J0G3F0_9ERIC</name>
<dbReference type="Pfam" id="PF00385">
    <property type="entry name" value="Chromo"/>
    <property type="match status" value="1"/>
</dbReference>
<dbReference type="SUPFAM" id="SSF54160">
    <property type="entry name" value="Chromo domain-like"/>
    <property type="match status" value="1"/>
</dbReference>
<evidence type="ECO:0000313" key="2">
    <source>
        <dbReference type="EMBL" id="GFZ05314.1"/>
    </source>
</evidence>
<dbReference type="AlphaFoldDB" id="A0A7J0G3F0"/>
<evidence type="ECO:0000313" key="3">
    <source>
        <dbReference type="Proteomes" id="UP000585474"/>
    </source>
</evidence>
<dbReference type="PROSITE" id="PS50013">
    <property type="entry name" value="CHROMO_2"/>
    <property type="match status" value="1"/>
</dbReference>